<dbReference type="RefSeq" id="WP_269579108.1">
    <property type="nucleotide sequence ID" value="NZ_CP114588.1"/>
</dbReference>
<dbReference type="GO" id="GO:0005829">
    <property type="term" value="C:cytosol"/>
    <property type="evidence" value="ECO:0007669"/>
    <property type="project" value="TreeGrafter"/>
</dbReference>
<evidence type="ECO:0000256" key="1">
    <source>
        <dbReference type="ARBA" id="ARBA00022490"/>
    </source>
</evidence>
<comment type="subcellular location">
    <subcellularLocation>
        <location evidence="4">Cytoplasm</location>
    </subcellularLocation>
</comment>
<comment type="catalytic activity">
    <reaction evidence="4">
        <text>chorismate = 4-hydroxybenzoate + pyruvate</text>
        <dbReference type="Rhea" id="RHEA:16505"/>
        <dbReference type="ChEBI" id="CHEBI:15361"/>
        <dbReference type="ChEBI" id="CHEBI:17879"/>
        <dbReference type="ChEBI" id="CHEBI:29748"/>
        <dbReference type="EC" id="4.1.3.40"/>
    </reaction>
</comment>
<dbReference type="Proteomes" id="UP001164748">
    <property type="component" value="Chromosome"/>
</dbReference>
<sequence>MSELNHTYLEALQTARWERPDIAALKRTAEGSWLLESHSMTARLKRHCHDFDVDVVAVYQLTPDKLTDSEIALIGQEACVVREVVLKGDGLPWLCARTLMPASTLEGQGGHLHALGTEPLGQHVFKQRASRRDAIETANVVCLSHQLHARRSRLWLHNRPMLVAELFLPDSPVYGKEIPA</sequence>
<dbReference type="SUPFAM" id="SSF64288">
    <property type="entry name" value="Chorismate lyase-like"/>
    <property type="match status" value="1"/>
</dbReference>
<dbReference type="EC" id="4.1.3.40" evidence="4"/>
<comment type="pathway">
    <text evidence="4">Cofactor biosynthesis; ubiquinone biosynthesis.</text>
</comment>
<dbReference type="InterPro" id="IPR028978">
    <property type="entry name" value="Chorismate_lyase_/UTRA_dom_sf"/>
</dbReference>
<protein>
    <recommendedName>
        <fullName evidence="4">Probable chorismate pyruvate-lyase</fullName>
        <shortName evidence="4">CL</shortName>
        <shortName evidence="4">CPL</shortName>
        <ecNumber evidence="4">4.1.3.40</ecNumber>
    </recommendedName>
</protein>
<feature type="binding site" evidence="4">
    <location>
        <position position="120"/>
    </location>
    <ligand>
        <name>substrate</name>
    </ligand>
</feature>
<feature type="binding site" evidence="4">
    <location>
        <position position="40"/>
    </location>
    <ligand>
        <name>substrate</name>
    </ligand>
</feature>
<comment type="function">
    <text evidence="4">Removes the pyruvyl group from chorismate, with concomitant aromatization of the ring, to provide 4-hydroxybenzoate (4HB) for the ubiquinone pathway.</text>
</comment>
<evidence type="ECO:0000256" key="2">
    <source>
        <dbReference type="ARBA" id="ARBA00022688"/>
    </source>
</evidence>
<organism evidence="5 6">
    <name type="scientific">Salinivibrio kushneri</name>
    <dbReference type="NCBI Taxonomy" id="1908198"/>
    <lineage>
        <taxon>Bacteria</taxon>
        <taxon>Pseudomonadati</taxon>
        <taxon>Pseudomonadota</taxon>
        <taxon>Gammaproteobacteria</taxon>
        <taxon>Vibrionales</taxon>
        <taxon>Vibrionaceae</taxon>
        <taxon>Salinivibrio</taxon>
    </lineage>
</organism>
<keyword evidence="4" id="KW-0670">Pyruvate</keyword>
<keyword evidence="3 4" id="KW-0456">Lyase</keyword>
<dbReference type="GO" id="GO:0008813">
    <property type="term" value="F:chorismate lyase activity"/>
    <property type="evidence" value="ECO:0007669"/>
    <property type="project" value="UniProtKB-UniRule"/>
</dbReference>
<dbReference type="PANTHER" id="PTHR38683">
    <property type="entry name" value="CHORISMATE PYRUVATE-LYASE"/>
    <property type="match status" value="1"/>
</dbReference>
<evidence type="ECO:0000256" key="4">
    <source>
        <dbReference type="HAMAP-Rule" id="MF_01632"/>
    </source>
</evidence>
<dbReference type="Pfam" id="PF04345">
    <property type="entry name" value="Chor_lyase"/>
    <property type="match status" value="1"/>
</dbReference>
<evidence type="ECO:0000313" key="5">
    <source>
        <dbReference type="EMBL" id="WBA08739.1"/>
    </source>
</evidence>
<dbReference type="Gene3D" id="3.40.1410.10">
    <property type="entry name" value="Chorismate lyase-like"/>
    <property type="match status" value="1"/>
</dbReference>
<dbReference type="GO" id="GO:0006744">
    <property type="term" value="P:ubiquinone biosynthetic process"/>
    <property type="evidence" value="ECO:0007669"/>
    <property type="project" value="UniProtKB-UniRule"/>
</dbReference>
<dbReference type="HAMAP" id="MF_01632">
    <property type="entry name" value="UbiC"/>
    <property type="match status" value="1"/>
</dbReference>
<accession>A0AA47KKV5</accession>
<dbReference type="PANTHER" id="PTHR38683:SF1">
    <property type="entry name" value="CHORISMATE PYRUVATE-LYASE"/>
    <property type="match status" value="1"/>
</dbReference>
<feature type="binding site" evidence="4">
    <location>
        <position position="82"/>
    </location>
    <ligand>
        <name>substrate</name>
    </ligand>
</feature>
<evidence type="ECO:0000256" key="3">
    <source>
        <dbReference type="ARBA" id="ARBA00023239"/>
    </source>
</evidence>
<dbReference type="AlphaFoldDB" id="A0AA47KKV5"/>
<dbReference type="InterPro" id="IPR007440">
    <property type="entry name" value="Chorismate--pyruvate_lyase"/>
</dbReference>
<gene>
    <name evidence="4" type="primary">ubiC</name>
    <name evidence="5" type="ORF">N8M53_00460</name>
</gene>
<name>A0AA47KKV5_9GAMM</name>
<keyword evidence="2 4" id="KW-0831">Ubiquinone biosynthesis</keyword>
<proteinExistence type="inferred from homology"/>
<dbReference type="EMBL" id="CP114588">
    <property type="protein sequence ID" value="WBA08739.1"/>
    <property type="molecule type" value="Genomic_DNA"/>
</dbReference>
<reference evidence="5" key="1">
    <citation type="submission" date="2022-09" db="EMBL/GenBank/DDBJ databases">
        <authorList>
            <person name="Li Z.-J."/>
        </authorList>
    </citation>
    <scope>NUCLEOTIDE SEQUENCE</scope>
    <source>
        <strain evidence="5">TGB11</strain>
    </source>
</reference>
<dbReference type="GO" id="GO:0042866">
    <property type="term" value="P:pyruvate biosynthetic process"/>
    <property type="evidence" value="ECO:0007669"/>
    <property type="project" value="UniProtKB-UniRule"/>
</dbReference>
<keyword evidence="1 4" id="KW-0963">Cytoplasm</keyword>
<evidence type="ECO:0000313" key="6">
    <source>
        <dbReference type="Proteomes" id="UP001164748"/>
    </source>
</evidence>
<comment type="similarity">
    <text evidence="4">Belongs to the UbiC family.</text>
</comment>
<feature type="binding site" evidence="4">
    <location>
        <position position="165"/>
    </location>
    <ligand>
        <name>substrate</name>
    </ligand>
</feature>